<reference evidence="2 3" key="1">
    <citation type="submission" date="2017-05" db="EMBL/GenBank/DDBJ databases">
        <title>Vagococcus spp. assemblies.</title>
        <authorList>
            <person name="Gulvik C.A."/>
        </authorList>
    </citation>
    <scope>NUCLEOTIDE SEQUENCE [LARGE SCALE GENOMIC DNA]</scope>
    <source>
        <strain evidence="2 3">LMG 24798</strain>
    </source>
</reference>
<keyword evidence="3" id="KW-1185">Reference proteome</keyword>
<gene>
    <name evidence="2" type="ORF">CBF27_11440</name>
</gene>
<accession>A0A430APC4</accession>
<evidence type="ECO:0000259" key="1">
    <source>
        <dbReference type="Pfam" id="PF14478"/>
    </source>
</evidence>
<evidence type="ECO:0000313" key="2">
    <source>
        <dbReference type="EMBL" id="RSU09906.1"/>
    </source>
</evidence>
<dbReference type="Pfam" id="PF14478">
    <property type="entry name" value="DUF4430"/>
    <property type="match status" value="1"/>
</dbReference>
<sequence length="164" mass="18694">MHRRRNHYVKEYLFREANQPHEIHQVKLKEVTSKMKRLIPAAAVILLSLTLWGCQFQTRQNGQSTASQSADEKKIAVSVTLTADQTTTKKDITTTLKTSLMDVMKDNFDVVEENGMITAIDGLAQNEQEKRYWVFTINGEQINTGAADTYLKEGDAVEFTYESF</sequence>
<evidence type="ECO:0000313" key="3">
    <source>
        <dbReference type="Proteomes" id="UP000286773"/>
    </source>
</evidence>
<protein>
    <recommendedName>
        <fullName evidence="1">Transcobalamin-like C-terminal domain-containing protein</fullName>
    </recommendedName>
</protein>
<comment type="caution">
    <text evidence="2">The sequence shown here is derived from an EMBL/GenBank/DDBJ whole genome shotgun (WGS) entry which is preliminary data.</text>
</comment>
<name>A0A430APC4_9ENTE</name>
<dbReference type="AlphaFoldDB" id="A0A430APC4"/>
<dbReference type="EMBL" id="NGKC01000015">
    <property type="protein sequence ID" value="RSU09906.1"/>
    <property type="molecule type" value="Genomic_DNA"/>
</dbReference>
<feature type="domain" description="Transcobalamin-like C-terminal" evidence="1">
    <location>
        <begin position="98"/>
        <end position="162"/>
    </location>
</feature>
<dbReference type="Proteomes" id="UP000286773">
    <property type="component" value="Unassembled WGS sequence"/>
</dbReference>
<proteinExistence type="predicted"/>
<dbReference type="InterPro" id="IPR027954">
    <property type="entry name" value="Transcobalamin-like_C"/>
</dbReference>
<organism evidence="2 3">
    <name type="scientific">Vagococcus acidifermentans</name>
    <dbReference type="NCBI Taxonomy" id="564710"/>
    <lineage>
        <taxon>Bacteria</taxon>
        <taxon>Bacillati</taxon>
        <taxon>Bacillota</taxon>
        <taxon>Bacilli</taxon>
        <taxon>Lactobacillales</taxon>
        <taxon>Enterococcaceae</taxon>
        <taxon>Vagococcus</taxon>
    </lineage>
</organism>
<dbReference type="Gene3D" id="2.170.130.30">
    <property type="match status" value="1"/>
</dbReference>